<accession>A0ABV5STX4</accession>
<feature type="transmembrane region" description="Helical" evidence="1">
    <location>
        <begin position="120"/>
        <end position="145"/>
    </location>
</feature>
<keyword evidence="3" id="KW-1185">Reference proteome</keyword>
<dbReference type="EMBL" id="JBHMBL010000004">
    <property type="protein sequence ID" value="MFB9643799.1"/>
    <property type="molecule type" value="Genomic_DNA"/>
</dbReference>
<dbReference type="RefSeq" id="WP_157424577.1">
    <property type="nucleotide sequence ID" value="NZ_BAAANI010000005.1"/>
</dbReference>
<evidence type="ECO:0000313" key="2">
    <source>
        <dbReference type="EMBL" id="MFB9643799.1"/>
    </source>
</evidence>
<dbReference type="Proteomes" id="UP001589667">
    <property type="component" value="Unassembled WGS sequence"/>
</dbReference>
<evidence type="ECO:0000256" key="1">
    <source>
        <dbReference type="SAM" id="Phobius"/>
    </source>
</evidence>
<feature type="transmembrane region" description="Helical" evidence="1">
    <location>
        <begin position="165"/>
        <end position="182"/>
    </location>
</feature>
<name>A0ABV5STX4_9MICO</name>
<gene>
    <name evidence="2" type="ORF">ACFFQV_16010</name>
</gene>
<feature type="transmembrane region" description="Helical" evidence="1">
    <location>
        <begin position="77"/>
        <end position="99"/>
    </location>
</feature>
<keyword evidence="1" id="KW-0472">Membrane</keyword>
<keyword evidence="1" id="KW-1133">Transmembrane helix</keyword>
<evidence type="ECO:0000313" key="3">
    <source>
        <dbReference type="Proteomes" id="UP001589667"/>
    </source>
</evidence>
<comment type="caution">
    <text evidence="2">The sequence shown here is derived from an EMBL/GenBank/DDBJ whole genome shotgun (WGS) entry which is preliminary data.</text>
</comment>
<dbReference type="Pfam" id="PF12679">
    <property type="entry name" value="ABC2_membrane_2"/>
    <property type="match status" value="1"/>
</dbReference>
<sequence length="266" mass="27713">MVRVLPVFRRSLGDSWRSLIGWSVGVAAALLLYLPLFPSIGGDGEMQQIIESMPPELVKTLGYEQIASGPGYTQGTFFGLIGFLLLVIAATAWGSAAIAGAEESGQLELTLAHGVSRSQYALESALAVLVKLLWLGLLAAALILALNEPSELDVTVLNVLGASKALVGLAFVSASLALLVGAATGRRSLATAAGAGIAVLGYVFNAIANQVADADWLRALSPYSWAYHEMPLSDGPDWAGLALLWGLGAVFAAAATLLLRRRDIIG</sequence>
<keyword evidence="1" id="KW-0812">Transmembrane</keyword>
<proteinExistence type="predicted"/>
<reference evidence="2 3" key="1">
    <citation type="submission" date="2024-09" db="EMBL/GenBank/DDBJ databases">
        <authorList>
            <person name="Sun Q."/>
            <person name="Mori K."/>
        </authorList>
    </citation>
    <scope>NUCLEOTIDE SEQUENCE [LARGE SCALE GENOMIC DNA]</scope>
    <source>
        <strain evidence="2 3">JCM 14321</strain>
    </source>
</reference>
<protein>
    <submittedName>
        <fullName evidence="2">ABC transporter permease subunit</fullName>
    </submittedName>
</protein>
<feature type="transmembrane region" description="Helical" evidence="1">
    <location>
        <begin position="19"/>
        <end position="37"/>
    </location>
</feature>
<feature type="transmembrane region" description="Helical" evidence="1">
    <location>
        <begin position="238"/>
        <end position="259"/>
    </location>
</feature>
<organism evidence="2 3">
    <name type="scientific">Agromyces lapidis</name>
    <dbReference type="NCBI Taxonomy" id="279574"/>
    <lineage>
        <taxon>Bacteria</taxon>
        <taxon>Bacillati</taxon>
        <taxon>Actinomycetota</taxon>
        <taxon>Actinomycetes</taxon>
        <taxon>Micrococcales</taxon>
        <taxon>Microbacteriaceae</taxon>
        <taxon>Agromyces</taxon>
    </lineage>
</organism>
<feature type="transmembrane region" description="Helical" evidence="1">
    <location>
        <begin position="189"/>
        <end position="208"/>
    </location>
</feature>